<evidence type="ECO:0000313" key="3">
    <source>
        <dbReference type="Proteomes" id="UP001596263"/>
    </source>
</evidence>
<evidence type="ECO:0000256" key="1">
    <source>
        <dbReference type="SAM" id="MobiDB-lite"/>
    </source>
</evidence>
<dbReference type="Proteomes" id="UP001596263">
    <property type="component" value="Unassembled WGS sequence"/>
</dbReference>
<evidence type="ECO:0000313" key="2">
    <source>
        <dbReference type="EMBL" id="MFC5217281.1"/>
    </source>
</evidence>
<name>A0ABW0CR33_STRCD</name>
<keyword evidence="3" id="KW-1185">Reference proteome</keyword>
<accession>A0ABW0CR33</accession>
<gene>
    <name evidence="2" type="ORF">ACFPQ9_25925</name>
</gene>
<dbReference type="RefSeq" id="WP_380857818.1">
    <property type="nucleotide sequence ID" value="NZ_JBHSKM010000019.1"/>
</dbReference>
<organism evidence="2 3">
    <name type="scientific">Streptomyces coerulescens</name>
    <dbReference type="NCBI Taxonomy" id="29304"/>
    <lineage>
        <taxon>Bacteria</taxon>
        <taxon>Bacillati</taxon>
        <taxon>Actinomycetota</taxon>
        <taxon>Actinomycetes</taxon>
        <taxon>Kitasatosporales</taxon>
        <taxon>Streptomycetaceae</taxon>
        <taxon>Streptomyces</taxon>
    </lineage>
</organism>
<proteinExistence type="predicted"/>
<comment type="caution">
    <text evidence="2">The sequence shown here is derived from an EMBL/GenBank/DDBJ whole genome shotgun (WGS) entry which is preliminary data.</text>
</comment>
<reference evidence="3" key="1">
    <citation type="journal article" date="2019" name="Int. J. Syst. Evol. Microbiol.">
        <title>The Global Catalogue of Microorganisms (GCM) 10K type strain sequencing project: providing services to taxonomists for standard genome sequencing and annotation.</title>
        <authorList>
            <consortium name="The Broad Institute Genomics Platform"/>
            <consortium name="The Broad Institute Genome Sequencing Center for Infectious Disease"/>
            <person name="Wu L."/>
            <person name="Ma J."/>
        </authorList>
    </citation>
    <scope>NUCLEOTIDE SEQUENCE [LARGE SCALE GENOMIC DNA]</scope>
    <source>
        <strain evidence="3">KCTC 42586</strain>
    </source>
</reference>
<protein>
    <submittedName>
        <fullName evidence="2">Uncharacterized protein</fullName>
    </submittedName>
</protein>
<feature type="compositionally biased region" description="Low complexity" evidence="1">
    <location>
        <begin position="21"/>
        <end position="32"/>
    </location>
</feature>
<dbReference type="EMBL" id="JBHSKM010000019">
    <property type="protein sequence ID" value="MFC5217281.1"/>
    <property type="molecule type" value="Genomic_DNA"/>
</dbReference>
<feature type="region of interest" description="Disordered" evidence="1">
    <location>
        <begin position="1"/>
        <end position="67"/>
    </location>
</feature>
<sequence>MSAPAKPRIPNPGDLARHHGVPAPVATAAPAPQVDEPAPTPAPVGETPAEAAAPDPGERPTPPRPMYVPRPLTAEEAIAPAVLADTEYFRRVFRWCLIHSGLPPHARLVAYDLLHRANHRSGRLGSAHQPDIEQLALATGLAELQVGVALQVLHGRGWIAYRPDTGTGTRRLFDLVIPALALEQARARRYLHQREHDQAQDQPTN</sequence>